<evidence type="ECO:0000313" key="2">
    <source>
        <dbReference type="EMBL" id="KZC04508.1"/>
    </source>
</evidence>
<sequence>MSKITSATGLMDARIRLVQRPETKRVELSGSAKPAPFILRPFSGLFNPYPYGCSVLCNHPADCEAKDVLRRAKNSWATEGKALLLPEEMDMIRASVAAAAGTMDAFGHAENLEMINVDPTTVPEELFRKYTETDSRPLTPAPTLASGPALTNRPQEEFLTTCNPQERTTLILDLRANSKKQTENETFTWHALTLEPPPTSRKTNITIPKSPLRHRSRSPNPSTNVSALSACEDAHEPSSSRDIEEENSGRINKDFVIIRRRGKRLRKGKNRSGSTYRQHTEVHDLLEPTETQISHIGDGSRRTSIHTSNGDTENPSLTPKKATALTKVPSIMSTSFIEIDILKHLLRELDRDKIEAEFSLKRRLAFEEALRIKGESYSRGRGYHTPSNPKIENTPRVFSRKVVRFEILGSESLLGLTVLDYIGKHVFVSSGRKLIFGRIFNKFQEETLRTITRYISSTDIREALEEVIGKLITAEQEVYLKSMIGEINESLNFRSWCGLCATVERLLCPLPHKEIDPPSWLERVDFEALERRLKSVDVNPQLAIFLREIRDK</sequence>
<dbReference type="OrthoDB" id="10021598at2759"/>
<proteinExistence type="predicted"/>
<dbReference type="STRING" id="178035.A0A154NZT6"/>
<dbReference type="EMBL" id="KQ434782">
    <property type="protein sequence ID" value="KZC04508.1"/>
    <property type="molecule type" value="Genomic_DNA"/>
</dbReference>
<dbReference type="OMA" id="KYMPPKP"/>
<evidence type="ECO:0000313" key="3">
    <source>
        <dbReference type="Proteomes" id="UP000076502"/>
    </source>
</evidence>
<protein>
    <submittedName>
        <fullName evidence="2">Uncharacterized protein</fullName>
    </submittedName>
</protein>
<feature type="region of interest" description="Disordered" evidence="1">
    <location>
        <begin position="288"/>
        <end position="319"/>
    </location>
</feature>
<feature type="region of interest" description="Disordered" evidence="1">
    <location>
        <begin position="194"/>
        <end position="247"/>
    </location>
</feature>
<dbReference type="AlphaFoldDB" id="A0A154NZT6"/>
<dbReference type="PANTHER" id="PTHR36696">
    <property type="entry name" value="AGAP012002-PA"/>
    <property type="match status" value="1"/>
</dbReference>
<feature type="compositionally biased region" description="Basic and acidic residues" evidence="1">
    <location>
        <begin position="232"/>
        <end position="247"/>
    </location>
</feature>
<gene>
    <name evidence="2" type="ORF">WN55_00583</name>
</gene>
<dbReference type="PANTHER" id="PTHR36696:SF1">
    <property type="entry name" value="EF-HAND DOMAIN-CONTAINING PROTEIN"/>
    <property type="match status" value="1"/>
</dbReference>
<dbReference type="Proteomes" id="UP000076502">
    <property type="component" value="Unassembled WGS sequence"/>
</dbReference>
<feature type="compositionally biased region" description="Polar residues" evidence="1">
    <location>
        <begin position="305"/>
        <end position="317"/>
    </location>
</feature>
<evidence type="ECO:0000256" key="1">
    <source>
        <dbReference type="SAM" id="MobiDB-lite"/>
    </source>
</evidence>
<reference evidence="2 3" key="1">
    <citation type="submission" date="2015-07" db="EMBL/GenBank/DDBJ databases">
        <title>The genome of Dufourea novaeangliae.</title>
        <authorList>
            <person name="Pan H."/>
            <person name="Kapheim K."/>
        </authorList>
    </citation>
    <scope>NUCLEOTIDE SEQUENCE [LARGE SCALE GENOMIC DNA]</scope>
    <source>
        <strain evidence="2">0120121106</strain>
        <tissue evidence="2">Whole body</tissue>
    </source>
</reference>
<accession>A0A154NZT6</accession>
<organism evidence="2 3">
    <name type="scientific">Dufourea novaeangliae</name>
    <name type="common">Sweat bee</name>
    <dbReference type="NCBI Taxonomy" id="178035"/>
    <lineage>
        <taxon>Eukaryota</taxon>
        <taxon>Metazoa</taxon>
        <taxon>Ecdysozoa</taxon>
        <taxon>Arthropoda</taxon>
        <taxon>Hexapoda</taxon>
        <taxon>Insecta</taxon>
        <taxon>Pterygota</taxon>
        <taxon>Neoptera</taxon>
        <taxon>Endopterygota</taxon>
        <taxon>Hymenoptera</taxon>
        <taxon>Apocrita</taxon>
        <taxon>Aculeata</taxon>
        <taxon>Apoidea</taxon>
        <taxon>Anthophila</taxon>
        <taxon>Halictidae</taxon>
        <taxon>Rophitinae</taxon>
        <taxon>Dufourea</taxon>
    </lineage>
</organism>
<keyword evidence="3" id="KW-1185">Reference proteome</keyword>
<name>A0A154NZT6_DUFNO</name>
<feature type="compositionally biased region" description="Polar residues" evidence="1">
    <location>
        <begin position="218"/>
        <end position="227"/>
    </location>
</feature>